<feature type="region of interest" description="Disordered" evidence="1">
    <location>
        <begin position="125"/>
        <end position="187"/>
    </location>
</feature>
<feature type="signal peptide" evidence="2">
    <location>
        <begin position="1"/>
        <end position="24"/>
    </location>
</feature>
<dbReference type="AlphaFoldDB" id="A0A840U183"/>
<dbReference type="Proteomes" id="UP000557307">
    <property type="component" value="Unassembled WGS sequence"/>
</dbReference>
<dbReference type="InterPro" id="IPR019847">
    <property type="entry name" value="Gliding_motility_assoc_GldN"/>
</dbReference>
<feature type="chain" id="PRO_5032911932" evidence="2">
    <location>
        <begin position="25"/>
        <end position="353"/>
    </location>
</feature>
<keyword evidence="4" id="KW-1185">Reference proteome</keyword>
<keyword evidence="2" id="KW-0732">Signal</keyword>
<gene>
    <name evidence="3" type="ORF">HNQ92_005671</name>
</gene>
<sequence>MRMNGKVVAWSLLSLALGATAAQAQERDDASENQLSARPIDPHDVLMKRTLWRRVDLNEKQNLPMFSKNNEITRYLIDAAKAGLIPAYTNDSCATQQTPEEFRKKILVPNEVGGLSAEEIAAGFGQPADNGGWGDTPKKDTKAAAKPADDGWGTPVKDTKKTAVVEDDGWGTPVKKPTTAKNTKKGAAAVKEEPAPVEEVKPADDFQQQALAGTEEEFFPNQLSLLEVKEDWTFDKKRSRQYNDIQSITIYLPAEQSSTGLELPIASFKYKDVERLFRSDSKKYIWYNSQNTAQHKNLADAFDLHLYHGRITKFSNAEDKSFIDMYKGEKTGLMKSLQFEQELMELEHGLWEY</sequence>
<organism evidence="3 4">
    <name type="scientific">Rhabdobacter roseus</name>
    <dbReference type="NCBI Taxonomy" id="1655419"/>
    <lineage>
        <taxon>Bacteria</taxon>
        <taxon>Pseudomonadati</taxon>
        <taxon>Bacteroidota</taxon>
        <taxon>Cytophagia</taxon>
        <taxon>Cytophagales</taxon>
        <taxon>Cytophagaceae</taxon>
        <taxon>Rhabdobacter</taxon>
    </lineage>
</organism>
<dbReference type="NCBIfam" id="TIGR03523">
    <property type="entry name" value="GldN"/>
    <property type="match status" value="1"/>
</dbReference>
<proteinExistence type="predicted"/>
<name>A0A840U183_9BACT</name>
<dbReference type="Pfam" id="PF19841">
    <property type="entry name" value="GldN"/>
    <property type="match status" value="1"/>
</dbReference>
<feature type="compositionally biased region" description="Low complexity" evidence="1">
    <location>
        <begin position="172"/>
        <end position="187"/>
    </location>
</feature>
<comment type="caution">
    <text evidence="3">The sequence shown here is derived from an EMBL/GenBank/DDBJ whole genome shotgun (WGS) entry which is preliminary data.</text>
</comment>
<accession>A0A840U183</accession>
<reference evidence="3 4" key="1">
    <citation type="submission" date="2020-08" db="EMBL/GenBank/DDBJ databases">
        <title>Genomic Encyclopedia of Type Strains, Phase IV (KMG-IV): sequencing the most valuable type-strain genomes for metagenomic binning, comparative biology and taxonomic classification.</title>
        <authorList>
            <person name="Goeker M."/>
        </authorList>
    </citation>
    <scope>NUCLEOTIDE SEQUENCE [LARGE SCALE GENOMIC DNA]</scope>
    <source>
        <strain evidence="3 4">DSM 105074</strain>
    </source>
</reference>
<evidence type="ECO:0000313" key="3">
    <source>
        <dbReference type="EMBL" id="MBB5287507.1"/>
    </source>
</evidence>
<evidence type="ECO:0000256" key="1">
    <source>
        <dbReference type="SAM" id="MobiDB-lite"/>
    </source>
</evidence>
<evidence type="ECO:0000313" key="4">
    <source>
        <dbReference type="Proteomes" id="UP000557307"/>
    </source>
</evidence>
<dbReference type="EMBL" id="JACHGF010000019">
    <property type="protein sequence ID" value="MBB5287507.1"/>
    <property type="molecule type" value="Genomic_DNA"/>
</dbReference>
<feature type="compositionally biased region" description="Basic and acidic residues" evidence="1">
    <location>
        <begin position="136"/>
        <end position="149"/>
    </location>
</feature>
<protein>
    <submittedName>
        <fullName evidence="3">Gliding motility associated protein GldN</fullName>
    </submittedName>
</protein>
<evidence type="ECO:0000256" key="2">
    <source>
        <dbReference type="SAM" id="SignalP"/>
    </source>
</evidence>